<dbReference type="PANTHER" id="PTHR33990">
    <property type="entry name" value="PROTEIN YJDN-RELATED"/>
    <property type="match status" value="1"/>
</dbReference>
<dbReference type="SUPFAM" id="SSF54593">
    <property type="entry name" value="Glyoxalase/Bleomycin resistance protein/Dihydroxybiphenyl dioxygenase"/>
    <property type="match status" value="1"/>
</dbReference>
<organism evidence="2 3">
    <name type="scientific">Mucilaginibacter gilvus</name>
    <dbReference type="NCBI Taxonomy" id="2305909"/>
    <lineage>
        <taxon>Bacteria</taxon>
        <taxon>Pseudomonadati</taxon>
        <taxon>Bacteroidota</taxon>
        <taxon>Sphingobacteriia</taxon>
        <taxon>Sphingobacteriales</taxon>
        <taxon>Sphingobacteriaceae</taxon>
        <taxon>Mucilaginibacter</taxon>
    </lineage>
</organism>
<dbReference type="EMBL" id="SBIW01000030">
    <property type="protein sequence ID" value="RWY46202.1"/>
    <property type="molecule type" value="Genomic_DNA"/>
</dbReference>
<feature type="domain" description="PhnB-like" evidence="1">
    <location>
        <begin position="2"/>
        <end position="117"/>
    </location>
</feature>
<dbReference type="OrthoDB" id="9806473at2"/>
<evidence type="ECO:0000313" key="3">
    <source>
        <dbReference type="Proteomes" id="UP000286701"/>
    </source>
</evidence>
<dbReference type="InterPro" id="IPR029068">
    <property type="entry name" value="Glyas_Bleomycin-R_OHBP_Dase"/>
</dbReference>
<dbReference type="Pfam" id="PF06983">
    <property type="entry name" value="3-dmu-9_3-mt"/>
    <property type="match status" value="1"/>
</dbReference>
<dbReference type="PIRSF" id="PIRSF021700">
    <property type="entry name" value="3_dmu_93_MTrfase"/>
    <property type="match status" value="1"/>
</dbReference>
<sequence>MQKISPFLWFDGKVEEAIHYYTSVFRNSKIKDVRNHPDERPGKKGQVFTATFELEGVEFMILDGGPYYKIENPAISFFVKCKDQAEVDELWDKIAEEGTPSRCGWITDKYGVSWQIIPDALGKCLGGADPAGAQRAMQAMMKMVKLDVAGLEAAYNNK</sequence>
<reference evidence="2 3" key="1">
    <citation type="submission" date="2019-01" db="EMBL/GenBank/DDBJ databases">
        <title>Mucilaginibacter antarcticum sp. nov., isolated from antarctic soil.</title>
        <authorList>
            <person name="Yan Y.-Q."/>
            <person name="Du Z.-J."/>
        </authorList>
    </citation>
    <scope>NUCLEOTIDE SEQUENCE [LARGE SCALE GENOMIC DNA]</scope>
    <source>
        <strain evidence="2 3">F01003</strain>
    </source>
</reference>
<gene>
    <name evidence="2" type="ORF">EPL05_22905</name>
</gene>
<dbReference type="InterPro" id="IPR009725">
    <property type="entry name" value="3_dmu_93_MTrfase"/>
</dbReference>
<protein>
    <submittedName>
        <fullName evidence="2">VOC family protein</fullName>
    </submittedName>
</protein>
<dbReference type="AlphaFoldDB" id="A0A444MHC5"/>
<proteinExistence type="predicted"/>
<name>A0A444MHC5_9SPHI</name>
<dbReference type="CDD" id="cd06588">
    <property type="entry name" value="PhnB_like"/>
    <property type="match status" value="1"/>
</dbReference>
<dbReference type="RefSeq" id="WP_128536317.1">
    <property type="nucleotide sequence ID" value="NZ_SBIW01000030.1"/>
</dbReference>
<keyword evidence="3" id="KW-1185">Reference proteome</keyword>
<evidence type="ECO:0000313" key="2">
    <source>
        <dbReference type="EMBL" id="RWY46202.1"/>
    </source>
</evidence>
<dbReference type="Gene3D" id="3.10.180.10">
    <property type="entry name" value="2,3-Dihydroxybiphenyl 1,2-Dioxygenase, domain 1"/>
    <property type="match status" value="1"/>
</dbReference>
<evidence type="ECO:0000259" key="1">
    <source>
        <dbReference type="Pfam" id="PF06983"/>
    </source>
</evidence>
<accession>A0A444MHC5</accession>
<dbReference type="Proteomes" id="UP000286701">
    <property type="component" value="Unassembled WGS sequence"/>
</dbReference>
<comment type="caution">
    <text evidence="2">The sequence shown here is derived from an EMBL/GenBank/DDBJ whole genome shotgun (WGS) entry which is preliminary data.</text>
</comment>
<dbReference type="InterPro" id="IPR028973">
    <property type="entry name" value="PhnB-like"/>
</dbReference>